<feature type="non-terminal residue" evidence="1">
    <location>
        <position position="1"/>
    </location>
</feature>
<protein>
    <submittedName>
        <fullName evidence="1">Uncharacterized protein</fullName>
    </submittedName>
</protein>
<accession>X0XXQ2</accession>
<evidence type="ECO:0000313" key="1">
    <source>
        <dbReference type="EMBL" id="GAG29521.1"/>
    </source>
</evidence>
<reference evidence="1" key="1">
    <citation type="journal article" date="2014" name="Front. Microbiol.">
        <title>High frequency of phylogenetically diverse reductive dehalogenase-homologous genes in deep subseafloor sedimentary metagenomes.</title>
        <authorList>
            <person name="Kawai M."/>
            <person name="Futagami T."/>
            <person name="Toyoda A."/>
            <person name="Takaki Y."/>
            <person name="Nishi S."/>
            <person name="Hori S."/>
            <person name="Arai W."/>
            <person name="Tsubouchi T."/>
            <person name="Morono Y."/>
            <person name="Uchiyama I."/>
            <person name="Ito T."/>
            <person name="Fujiyama A."/>
            <person name="Inagaki F."/>
            <person name="Takami H."/>
        </authorList>
    </citation>
    <scope>NUCLEOTIDE SEQUENCE</scope>
    <source>
        <strain evidence="1">Expedition CK06-06</strain>
    </source>
</reference>
<gene>
    <name evidence="1" type="ORF">S01H1_66253</name>
</gene>
<dbReference type="EMBL" id="BARS01043794">
    <property type="protein sequence ID" value="GAG29521.1"/>
    <property type="molecule type" value="Genomic_DNA"/>
</dbReference>
<feature type="non-terminal residue" evidence="1">
    <location>
        <position position="250"/>
    </location>
</feature>
<dbReference type="AlphaFoldDB" id="X0XXQ2"/>
<name>X0XXQ2_9ZZZZ</name>
<comment type="caution">
    <text evidence="1">The sequence shown here is derived from an EMBL/GenBank/DDBJ whole genome shotgun (WGS) entry which is preliminary data.</text>
</comment>
<sequence length="250" mass="29423">GKYEEHADIILRKFAKPAQLTELRFRQLKRLLTTGTDPHEIEHKLIIMQHTDEASKNEISTWMNENRQSNNILLVCSYDEEKSKNRWWIVGRQGFNSNIGKAIELTEGRTVSGLVTRLQQINNPLQPTREDYYEVLELCTDYLVQNPAILAETFGFVGFIAGKLVTTKDDEAKLYKVFSEYQKNNSWNANAERIIEEWGSNEHKEKYRVQCLFETLREAQNNHDPYLFNKLIYKFDNEYHIKDRGELLET</sequence>
<proteinExistence type="predicted"/>
<organism evidence="1">
    <name type="scientific">marine sediment metagenome</name>
    <dbReference type="NCBI Taxonomy" id="412755"/>
    <lineage>
        <taxon>unclassified sequences</taxon>
        <taxon>metagenomes</taxon>
        <taxon>ecological metagenomes</taxon>
    </lineage>
</organism>